<keyword evidence="2" id="KW-0001">2Fe-2S</keyword>
<dbReference type="Pfam" id="PF00111">
    <property type="entry name" value="Fer2"/>
    <property type="match status" value="1"/>
</dbReference>
<dbReference type="SUPFAM" id="SSF54292">
    <property type="entry name" value="2Fe-2S ferredoxin-like"/>
    <property type="match status" value="1"/>
</dbReference>
<evidence type="ECO:0000256" key="5">
    <source>
        <dbReference type="ARBA" id="ARBA00023014"/>
    </source>
</evidence>
<dbReference type="Proteomes" id="UP000219439">
    <property type="component" value="Unassembled WGS sequence"/>
</dbReference>
<comment type="cofactor">
    <cofactor evidence="6">
        <name>[2Fe-2S] cluster</name>
        <dbReference type="ChEBI" id="CHEBI:190135"/>
    </cofactor>
</comment>
<evidence type="ECO:0000313" key="9">
    <source>
        <dbReference type="Proteomes" id="UP000219439"/>
    </source>
</evidence>
<proteinExistence type="inferred from homology"/>
<dbReference type="CDD" id="cd00207">
    <property type="entry name" value="fer2"/>
    <property type="match status" value="1"/>
</dbReference>
<dbReference type="PRINTS" id="PR00355">
    <property type="entry name" value="ADRENODOXIN"/>
</dbReference>
<dbReference type="Gene3D" id="3.10.20.30">
    <property type="match status" value="1"/>
</dbReference>
<protein>
    <submittedName>
        <fullName evidence="8">Ferredoxin, 2Fe-2S</fullName>
    </submittedName>
</protein>
<dbReference type="PROSITE" id="PS00814">
    <property type="entry name" value="ADX"/>
    <property type="match status" value="1"/>
</dbReference>
<organism evidence="8 9">
    <name type="scientific">Cohaesibacter gelatinilyticus</name>
    <dbReference type="NCBI Taxonomy" id="372072"/>
    <lineage>
        <taxon>Bacteria</taxon>
        <taxon>Pseudomonadati</taxon>
        <taxon>Pseudomonadota</taxon>
        <taxon>Alphaproteobacteria</taxon>
        <taxon>Hyphomicrobiales</taxon>
        <taxon>Cohaesibacteraceae</taxon>
    </lineage>
</organism>
<feature type="domain" description="2Fe-2S ferredoxin-type" evidence="7">
    <location>
        <begin position="2"/>
        <end position="105"/>
    </location>
</feature>
<dbReference type="InterPro" id="IPR012675">
    <property type="entry name" value="Beta-grasp_dom_sf"/>
</dbReference>
<keyword evidence="9" id="KW-1185">Reference proteome</keyword>
<dbReference type="GO" id="GO:0140647">
    <property type="term" value="P:P450-containing electron transport chain"/>
    <property type="evidence" value="ECO:0007669"/>
    <property type="project" value="InterPro"/>
</dbReference>
<dbReference type="GO" id="GO:0046872">
    <property type="term" value="F:metal ion binding"/>
    <property type="evidence" value="ECO:0007669"/>
    <property type="project" value="UniProtKB-KW"/>
</dbReference>
<dbReference type="InterPro" id="IPR018298">
    <property type="entry name" value="Adrenodoxin_Fe-S_BS"/>
</dbReference>
<dbReference type="PANTHER" id="PTHR23426">
    <property type="entry name" value="FERREDOXIN/ADRENODOXIN"/>
    <property type="match status" value="1"/>
</dbReference>
<dbReference type="GO" id="GO:0009055">
    <property type="term" value="F:electron transfer activity"/>
    <property type="evidence" value="ECO:0007669"/>
    <property type="project" value="TreeGrafter"/>
</dbReference>
<dbReference type="AlphaFoldDB" id="A0A285NMN8"/>
<dbReference type="GO" id="GO:0005829">
    <property type="term" value="C:cytosol"/>
    <property type="evidence" value="ECO:0007669"/>
    <property type="project" value="TreeGrafter"/>
</dbReference>
<sequence>MPKITFIAFDETKYEVDTPNGTSVMEAAVKNGVPGIEAECGGACACATCHVYVDEDWQAKSGDPDAMEEDMLDFAQDAEPNSRLSCQVQMSDDLDGIVIRIPEFQA</sequence>
<keyword evidence="5" id="KW-0411">Iron-sulfur</keyword>
<evidence type="ECO:0000256" key="4">
    <source>
        <dbReference type="ARBA" id="ARBA00023004"/>
    </source>
</evidence>
<dbReference type="OrthoDB" id="9799640at2"/>
<keyword evidence="3" id="KW-0479">Metal-binding</keyword>
<evidence type="ECO:0000256" key="2">
    <source>
        <dbReference type="ARBA" id="ARBA00022714"/>
    </source>
</evidence>
<evidence type="ECO:0000256" key="1">
    <source>
        <dbReference type="ARBA" id="ARBA00010914"/>
    </source>
</evidence>
<evidence type="ECO:0000256" key="6">
    <source>
        <dbReference type="ARBA" id="ARBA00034078"/>
    </source>
</evidence>
<gene>
    <name evidence="8" type="ORF">SAMN06265368_1865</name>
</gene>
<dbReference type="GO" id="GO:0051537">
    <property type="term" value="F:2 iron, 2 sulfur cluster binding"/>
    <property type="evidence" value="ECO:0007669"/>
    <property type="project" value="UniProtKB-KW"/>
</dbReference>
<dbReference type="InterPro" id="IPR001055">
    <property type="entry name" value="Adrenodoxin-like"/>
</dbReference>
<comment type="similarity">
    <text evidence="1">Belongs to the adrenodoxin/putidaredoxin family.</text>
</comment>
<accession>A0A285NMN8</accession>
<evidence type="ECO:0000256" key="3">
    <source>
        <dbReference type="ARBA" id="ARBA00022723"/>
    </source>
</evidence>
<reference evidence="8 9" key="1">
    <citation type="submission" date="2017-09" db="EMBL/GenBank/DDBJ databases">
        <authorList>
            <person name="Ehlers B."/>
            <person name="Leendertz F.H."/>
        </authorList>
    </citation>
    <scope>NUCLEOTIDE SEQUENCE [LARGE SCALE GENOMIC DNA]</scope>
    <source>
        <strain evidence="8 9">DSM 18289</strain>
    </source>
</reference>
<dbReference type="RefSeq" id="WP_097152973.1">
    <property type="nucleotide sequence ID" value="NZ_OBEL01000001.1"/>
</dbReference>
<dbReference type="InterPro" id="IPR001041">
    <property type="entry name" value="2Fe-2S_ferredoxin-type"/>
</dbReference>
<dbReference type="EMBL" id="OBEL01000001">
    <property type="protein sequence ID" value="SNZ08901.1"/>
    <property type="molecule type" value="Genomic_DNA"/>
</dbReference>
<dbReference type="PANTHER" id="PTHR23426:SF65">
    <property type="entry name" value="FERREDOXIN-2, MITOCHONDRIAL"/>
    <property type="match status" value="1"/>
</dbReference>
<evidence type="ECO:0000313" key="8">
    <source>
        <dbReference type="EMBL" id="SNZ08901.1"/>
    </source>
</evidence>
<keyword evidence="4" id="KW-0408">Iron</keyword>
<name>A0A285NMN8_9HYPH</name>
<evidence type="ECO:0000259" key="7">
    <source>
        <dbReference type="PROSITE" id="PS51085"/>
    </source>
</evidence>
<dbReference type="InterPro" id="IPR036010">
    <property type="entry name" value="2Fe-2S_ferredoxin-like_sf"/>
</dbReference>
<dbReference type="PROSITE" id="PS51085">
    <property type="entry name" value="2FE2S_FER_2"/>
    <property type="match status" value="1"/>
</dbReference>